<dbReference type="InterPro" id="IPR025886">
    <property type="entry name" value="PP2-like"/>
</dbReference>
<name>A0ABM3GXW1_9MYRT</name>
<dbReference type="GeneID" id="125313572"/>
<evidence type="ECO:0000313" key="2">
    <source>
        <dbReference type="Proteomes" id="UP000827889"/>
    </source>
</evidence>
<dbReference type="PANTHER" id="PTHR48478">
    <property type="entry name" value="LECTIN-LIKE"/>
    <property type="match status" value="1"/>
</dbReference>
<dbReference type="RefSeq" id="XP_048129193.1">
    <property type="nucleotide sequence ID" value="XM_048273236.1"/>
</dbReference>
<sequence length="239" mass="26881">MAKNLTGQLLQEPEGVPASMRPDDEAPQEEKRRERRPPLLAVSLVRKETNVDSSISVEEMCNRIYRGVLMNDDKLKFWVDEDLEKNCFLLLAKGLFIAGVDGTENWGWTNEKEQCFSSEVEIPVAELLDICWLEFSGKFKTIKLSPKTTYEVAFVVKMRDNGSGLHGPVNLTLTLPDGTTQGRIDNMEETPKGEWRDIPVGTFMTTPQNVGEISFSYCQVSGHWKSGLIVKGAVLRPKD</sequence>
<organism evidence="2 3">
    <name type="scientific">Rhodamnia argentea</name>
    <dbReference type="NCBI Taxonomy" id="178133"/>
    <lineage>
        <taxon>Eukaryota</taxon>
        <taxon>Viridiplantae</taxon>
        <taxon>Streptophyta</taxon>
        <taxon>Embryophyta</taxon>
        <taxon>Tracheophyta</taxon>
        <taxon>Spermatophyta</taxon>
        <taxon>Magnoliopsida</taxon>
        <taxon>eudicotyledons</taxon>
        <taxon>Gunneridae</taxon>
        <taxon>Pentapetalae</taxon>
        <taxon>rosids</taxon>
        <taxon>malvids</taxon>
        <taxon>Myrtales</taxon>
        <taxon>Myrtaceae</taxon>
        <taxon>Myrtoideae</taxon>
        <taxon>Myrteae</taxon>
        <taxon>Australasian group</taxon>
        <taxon>Rhodamnia</taxon>
    </lineage>
</organism>
<dbReference type="InterPro" id="IPR052147">
    <property type="entry name" value="PP2-like/Lectin"/>
</dbReference>
<protein>
    <submittedName>
        <fullName evidence="3">Uncharacterized protein PHLOEM PROTEIN 2-LIKE A4-like</fullName>
    </submittedName>
</protein>
<evidence type="ECO:0000313" key="3">
    <source>
        <dbReference type="RefSeq" id="XP_048129193.1"/>
    </source>
</evidence>
<dbReference type="Proteomes" id="UP000827889">
    <property type="component" value="Chromosome 1"/>
</dbReference>
<keyword evidence="2" id="KW-1185">Reference proteome</keyword>
<gene>
    <name evidence="3" type="primary">LOC125313572</name>
</gene>
<feature type="region of interest" description="Disordered" evidence="1">
    <location>
        <begin position="1"/>
        <end position="35"/>
    </location>
</feature>
<feature type="compositionally biased region" description="Basic and acidic residues" evidence="1">
    <location>
        <begin position="21"/>
        <end position="32"/>
    </location>
</feature>
<reference evidence="3" key="2">
    <citation type="submission" date="2025-08" db="UniProtKB">
        <authorList>
            <consortium name="RefSeq"/>
        </authorList>
    </citation>
    <scope>IDENTIFICATION</scope>
    <source>
        <tissue evidence="3">Leaf</tissue>
    </source>
</reference>
<reference evidence="2" key="1">
    <citation type="submission" date="2025-05" db="UniProtKB">
        <authorList>
            <consortium name="RefSeq"/>
        </authorList>
    </citation>
    <scope>NUCLEOTIDE SEQUENCE [LARGE SCALE GENOMIC DNA]</scope>
</reference>
<evidence type="ECO:0000256" key="1">
    <source>
        <dbReference type="SAM" id="MobiDB-lite"/>
    </source>
</evidence>
<dbReference type="Pfam" id="PF14299">
    <property type="entry name" value="PP2"/>
    <property type="match status" value="1"/>
</dbReference>
<proteinExistence type="predicted"/>
<accession>A0ABM3GXW1</accession>
<dbReference type="PANTHER" id="PTHR48478:SF1">
    <property type="entry name" value="LECTIN-LIKE"/>
    <property type="match status" value="1"/>
</dbReference>